<name>A0A0A9H6V2_ARUDO</name>
<keyword evidence="1" id="KW-0812">Transmembrane</keyword>
<dbReference type="AlphaFoldDB" id="A0A0A9H6V2"/>
<reference evidence="2" key="2">
    <citation type="journal article" date="2015" name="Data Brief">
        <title>Shoot transcriptome of the giant reed, Arundo donax.</title>
        <authorList>
            <person name="Barrero R.A."/>
            <person name="Guerrero F.D."/>
            <person name="Moolhuijzen P."/>
            <person name="Goolsby J.A."/>
            <person name="Tidwell J."/>
            <person name="Bellgard S.E."/>
            <person name="Bellgard M.I."/>
        </authorList>
    </citation>
    <scope>NUCLEOTIDE SEQUENCE</scope>
    <source>
        <tissue evidence="2">Shoot tissue taken approximately 20 cm above the soil surface</tissue>
    </source>
</reference>
<evidence type="ECO:0000256" key="1">
    <source>
        <dbReference type="SAM" id="Phobius"/>
    </source>
</evidence>
<evidence type="ECO:0000313" key="2">
    <source>
        <dbReference type="EMBL" id="JAE32950.1"/>
    </source>
</evidence>
<keyword evidence="1" id="KW-0472">Membrane</keyword>
<proteinExistence type="predicted"/>
<sequence>MIIQIVILISILEVFFCYAIAVQKYGKLPL</sequence>
<keyword evidence="1" id="KW-1133">Transmembrane helix</keyword>
<reference evidence="2" key="1">
    <citation type="submission" date="2014-09" db="EMBL/GenBank/DDBJ databases">
        <authorList>
            <person name="Magalhaes I.L.F."/>
            <person name="Oliveira U."/>
            <person name="Santos F.R."/>
            <person name="Vidigal T.H.D.A."/>
            <person name="Brescovit A.D."/>
            <person name="Santos A.J."/>
        </authorList>
    </citation>
    <scope>NUCLEOTIDE SEQUENCE</scope>
    <source>
        <tissue evidence="2">Shoot tissue taken approximately 20 cm above the soil surface</tissue>
    </source>
</reference>
<accession>A0A0A9H6V2</accession>
<protein>
    <submittedName>
        <fullName evidence="2">Uncharacterized protein</fullName>
    </submittedName>
</protein>
<dbReference type="EMBL" id="GBRH01164946">
    <property type="protein sequence ID" value="JAE32950.1"/>
    <property type="molecule type" value="Transcribed_RNA"/>
</dbReference>
<feature type="transmembrane region" description="Helical" evidence="1">
    <location>
        <begin position="5"/>
        <end position="22"/>
    </location>
</feature>
<organism evidence="2">
    <name type="scientific">Arundo donax</name>
    <name type="common">Giant reed</name>
    <name type="synonym">Donax arundinaceus</name>
    <dbReference type="NCBI Taxonomy" id="35708"/>
    <lineage>
        <taxon>Eukaryota</taxon>
        <taxon>Viridiplantae</taxon>
        <taxon>Streptophyta</taxon>
        <taxon>Embryophyta</taxon>
        <taxon>Tracheophyta</taxon>
        <taxon>Spermatophyta</taxon>
        <taxon>Magnoliopsida</taxon>
        <taxon>Liliopsida</taxon>
        <taxon>Poales</taxon>
        <taxon>Poaceae</taxon>
        <taxon>PACMAD clade</taxon>
        <taxon>Arundinoideae</taxon>
        <taxon>Arundineae</taxon>
        <taxon>Arundo</taxon>
    </lineage>
</organism>